<proteinExistence type="predicted"/>
<dbReference type="RefSeq" id="WP_239174421.1">
    <property type="nucleotide sequence ID" value="NZ_BAAAUC010000023.1"/>
</dbReference>
<evidence type="ECO:0000256" key="1">
    <source>
        <dbReference type="SAM" id="Phobius"/>
    </source>
</evidence>
<gene>
    <name evidence="2" type="ORF">Acy02nite_15920</name>
</gene>
<keyword evidence="3" id="KW-1185">Reference proteome</keyword>
<keyword evidence="1" id="KW-0472">Membrane</keyword>
<dbReference type="AlphaFoldDB" id="A0A919MA58"/>
<protein>
    <recommendedName>
        <fullName evidence="4">Flp family type IVb pilin</fullName>
    </recommendedName>
</protein>
<dbReference type="Pfam" id="PF04964">
    <property type="entry name" value="Flp_Fap"/>
    <property type="match status" value="1"/>
</dbReference>
<dbReference type="Proteomes" id="UP000619479">
    <property type="component" value="Unassembled WGS sequence"/>
</dbReference>
<accession>A0A919MA58</accession>
<feature type="transmembrane region" description="Helical" evidence="1">
    <location>
        <begin position="30"/>
        <end position="49"/>
    </location>
</feature>
<organism evidence="2 3">
    <name type="scientific">Actinoplanes cyaneus</name>
    <dbReference type="NCBI Taxonomy" id="52696"/>
    <lineage>
        <taxon>Bacteria</taxon>
        <taxon>Bacillati</taxon>
        <taxon>Actinomycetota</taxon>
        <taxon>Actinomycetes</taxon>
        <taxon>Micromonosporales</taxon>
        <taxon>Micromonosporaceae</taxon>
        <taxon>Actinoplanes</taxon>
    </lineage>
</organism>
<name>A0A919MA58_9ACTN</name>
<reference evidence="2" key="1">
    <citation type="submission" date="2021-01" db="EMBL/GenBank/DDBJ databases">
        <title>Whole genome shotgun sequence of Actinoplanes cyaneus NBRC 14990.</title>
        <authorList>
            <person name="Komaki H."/>
            <person name="Tamura T."/>
        </authorList>
    </citation>
    <scope>NUCLEOTIDE SEQUENCE</scope>
    <source>
        <strain evidence="2">NBRC 14990</strain>
    </source>
</reference>
<keyword evidence="1" id="KW-1133">Transmembrane helix</keyword>
<dbReference type="InterPro" id="IPR007047">
    <property type="entry name" value="Flp_Fap"/>
</dbReference>
<evidence type="ECO:0000313" key="2">
    <source>
        <dbReference type="EMBL" id="GID63711.1"/>
    </source>
</evidence>
<evidence type="ECO:0008006" key="4">
    <source>
        <dbReference type="Google" id="ProtNLM"/>
    </source>
</evidence>
<sequence>MDKLNMIAAYVQARLLSRQRDDEGATAVEYSLLAALIAGICIVAVTAFGKQVASVFTTLTGKLVIS</sequence>
<keyword evidence="1" id="KW-0812">Transmembrane</keyword>
<dbReference type="EMBL" id="BOMH01000013">
    <property type="protein sequence ID" value="GID63711.1"/>
    <property type="molecule type" value="Genomic_DNA"/>
</dbReference>
<comment type="caution">
    <text evidence="2">The sequence shown here is derived from an EMBL/GenBank/DDBJ whole genome shotgun (WGS) entry which is preliminary data.</text>
</comment>
<evidence type="ECO:0000313" key="3">
    <source>
        <dbReference type="Proteomes" id="UP000619479"/>
    </source>
</evidence>